<comment type="caution">
    <text evidence="1">The sequence shown here is derived from an EMBL/GenBank/DDBJ whole genome shotgun (WGS) entry which is preliminary data.</text>
</comment>
<name>A0A8X8KB25_ACIFI</name>
<evidence type="ECO:0000313" key="1">
    <source>
        <dbReference type="EMBL" id="MBU2724236.1"/>
    </source>
</evidence>
<dbReference type="AlphaFoldDB" id="A0A8X8KB25"/>
<sequence length="88" mass="10364">RIRDLDDLNARLWAWLEQVYHQRPHGGLEGLTPLFRYQQDLPRIRSLGTQAAHLDALFYHREARRVRKDGTVSYLGQFFEVPYALVGK</sequence>
<dbReference type="PANTHER" id="PTHR35004:SF6">
    <property type="entry name" value="TRANSPOSASE"/>
    <property type="match status" value="1"/>
</dbReference>
<reference evidence="1" key="1">
    <citation type="journal article" date="2021" name="ISME J.">
        <title>Genomic evolution of the class Acidithiobacillia: deep-branching Proteobacteria living in extreme acidic conditions.</title>
        <authorList>
            <person name="Moya-Beltran A."/>
            <person name="Beard S."/>
            <person name="Rojas-Villalobos C."/>
            <person name="Issotta F."/>
            <person name="Gallardo Y."/>
            <person name="Ulloa R."/>
            <person name="Giaveno A."/>
            <person name="Degli Esposti M."/>
            <person name="Johnson D.B."/>
            <person name="Quatrini R."/>
        </authorList>
    </citation>
    <scope>NUCLEOTIDE SEQUENCE</scope>
    <source>
        <strain evidence="1">DSM 583</strain>
    </source>
</reference>
<proteinExistence type="predicted"/>
<dbReference type="EMBL" id="JABBHS010000418">
    <property type="protein sequence ID" value="MBU2724236.1"/>
    <property type="molecule type" value="Genomic_DNA"/>
</dbReference>
<accession>A0A8X8KB25</accession>
<evidence type="ECO:0000313" key="2">
    <source>
        <dbReference type="Proteomes" id="UP000887300"/>
    </source>
</evidence>
<gene>
    <name evidence="1" type="ORF">HF568_13760</name>
</gene>
<dbReference type="Proteomes" id="UP000887300">
    <property type="component" value="Unassembled WGS sequence"/>
</dbReference>
<protein>
    <submittedName>
        <fullName evidence="1">Transposase</fullName>
    </submittedName>
</protein>
<feature type="non-terminal residue" evidence="1">
    <location>
        <position position="1"/>
    </location>
</feature>
<feature type="non-terminal residue" evidence="1">
    <location>
        <position position="88"/>
    </location>
</feature>
<dbReference type="PANTHER" id="PTHR35004">
    <property type="entry name" value="TRANSPOSASE RV3428C-RELATED"/>
    <property type="match status" value="1"/>
</dbReference>
<organism evidence="1 2">
    <name type="scientific">Acidithiobacillus ferridurans</name>
    <dbReference type="NCBI Taxonomy" id="1232575"/>
    <lineage>
        <taxon>Bacteria</taxon>
        <taxon>Pseudomonadati</taxon>
        <taxon>Pseudomonadota</taxon>
        <taxon>Acidithiobacillia</taxon>
        <taxon>Acidithiobacillales</taxon>
        <taxon>Acidithiobacillaceae</taxon>
        <taxon>Acidithiobacillus</taxon>
    </lineage>
</organism>